<keyword evidence="3" id="KW-1185">Reference proteome</keyword>
<gene>
    <name evidence="2" type="ORF">PoB_006562700</name>
</gene>
<dbReference type="Proteomes" id="UP000735302">
    <property type="component" value="Unassembled WGS sequence"/>
</dbReference>
<feature type="region of interest" description="Disordered" evidence="1">
    <location>
        <begin position="140"/>
        <end position="168"/>
    </location>
</feature>
<accession>A0AAV4D4I0</accession>
<dbReference type="AlphaFoldDB" id="A0AAV4D4I0"/>
<evidence type="ECO:0000313" key="2">
    <source>
        <dbReference type="EMBL" id="GFO39122.1"/>
    </source>
</evidence>
<dbReference type="EMBL" id="BLXT01007418">
    <property type="protein sequence ID" value="GFO39122.1"/>
    <property type="molecule type" value="Genomic_DNA"/>
</dbReference>
<reference evidence="2 3" key="1">
    <citation type="journal article" date="2021" name="Elife">
        <title>Chloroplast acquisition without the gene transfer in kleptoplastic sea slugs, Plakobranchus ocellatus.</title>
        <authorList>
            <person name="Maeda T."/>
            <person name="Takahashi S."/>
            <person name="Yoshida T."/>
            <person name="Shimamura S."/>
            <person name="Takaki Y."/>
            <person name="Nagai Y."/>
            <person name="Toyoda A."/>
            <person name="Suzuki Y."/>
            <person name="Arimoto A."/>
            <person name="Ishii H."/>
            <person name="Satoh N."/>
            <person name="Nishiyama T."/>
            <person name="Hasebe M."/>
            <person name="Maruyama T."/>
            <person name="Minagawa J."/>
            <person name="Obokata J."/>
            <person name="Shigenobu S."/>
        </authorList>
    </citation>
    <scope>NUCLEOTIDE SEQUENCE [LARGE SCALE GENOMIC DNA]</scope>
</reference>
<organism evidence="2 3">
    <name type="scientific">Plakobranchus ocellatus</name>
    <dbReference type="NCBI Taxonomy" id="259542"/>
    <lineage>
        <taxon>Eukaryota</taxon>
        <taxon>Metazoa</taxon>
        <taxon>Spiralia</taxon>
        <taxon>Lophotrochozoa</taxon>
        <taxon>Mollusca</taxon>
        <taxon>Gastropoda</taxon>
        <taxon>Heterobranchia</taxon>
        <taxon>Euthyneura</taxon>
        <taxon>Panpulmonata</taxon>
        <taxon>Sacoglossa</taxon>
        <taxon>Placobranchoidea</taxon>
        <taxon>Plakobranchidae</taxon>
        <taxon>Plakobranchus</taxon>
    </lineage>
</organism>
<proteinExistence type="predicted"/>
<sequence>MGTDHLQKAKIFQQFLDKRTITSLVTAKPTQTQPKANQCEYCAYILSNRSKCLARKAVYSYCHKMEHYRRVCRVKAGTVEKPEQPVSDIFLEEDDAFLGQSEVDVFDTDWTAQAEMDGIAKQFKLDTEAAVSVIENHSINPRKLKPPDKNLRGSGGIHSGSLRKQWPI</sequence>
<evidence type="ECO:0000313" key="3">
    <source>
        <dbReference type="Proteomes" id="UP000735302"/>
    </source>
</evidence>
<protein>
    <submittedName>
        <fullName evidence="2">Uncharacterized protein</fullName>
    </submittedName>
</protein>
<name>A0AAV4D4I0_9GAST</name>
<evidence type="ECO:0000256" key="1">
    <source>
        <dbReference type="SAM" id="MobiDB-lite"/>
    </source>
</evidence>
<comment type="caution">
    <text evidence="2">The sequence shown here is derived from an EMBL/GenBank/DDBJ whole genome shotgun (WGS) entry which is preliminary data.</text>
</comment>